<evidence type="ECO:0000256" key="14">
    <source>
        <dbReference type="ARBA" id="ARBA00022481"/>
    </source>
</evidence>
<dbReference type="InterPro" id="IPR055175">
    <property type="entry name" value="ACK/TNK-like_SAM"/>
</dbReference>
<comment type="caution">
    <text evidence="46">The sequence shown here is derived from an EMBL/GenBank/DDBJ whole genome shotgun (WGS) entry which is preliminary data.</text>
</comment>
<dbReference type="SMART" id="SM00219">
    <property type="entry name" value="TyrKc"/>
    <property type="match status" value="1"/>
</dbReference>
<evidence type="ECO:0000256" key="4">
    <source>
        <dbReference type="ARBA" id="ARBA00004177"/>
    </source>
</evidence>
<dbReference type="InterPro" id="IPR003137">
    <property type="entry name" value="PA_domain"/>
</dbReference>
<evidence type="ECO:0000256" key="32">
    <source>
        <dbReference type="ARBA" id="ARBA00023329"/>
    </source>
</evidence>
<dbReference type="PANTHER" id="PTHR10404:SF79">
    <property type="entry name" value="TRANSFERRIN RECEPTOR PROTEIN 1"/>
    <property type="match status" value="1"/>
</dbReference>
<dbReference type="GO" id="GO:0005634">
    <property type="term" value="C:nucleus"/>
    <property type="evidence" value="ECO:0007669"/>
    <property type="project" value="UniProtKB-SubCell"/>
</dbReference>
<feature type="region of interest" description="Disordered" evidence="42">
    <location>
        <begin position="1681"/>
        <end position="1705"/>
    </location>
</feature>
<keyword evidence="15" id="KW-0963">Cytoplasm</keyword>
<evidence type="ECO:0000256" key="30">
    <source>
        <dbReference type="ARBA" id="ARBA00023176"/>
    </source>
</evidence>
<dbReference type="GO" id="GO:0006826">
    <property type="term" value="P:iron ion transport"/>
    <property type="evidence" value="ECO:0007669"/>
    <property type="project" value="TreeGrafter"/>
</dbReference>
<dbReference type="EC" id="2.7.11.1" evidence="11"/>
<evidence type="ECO:0000256" key="18">
    <source>
        <dbReference type="ARBA" id="ARBA00022583"/>
    </source>
</evidence>
<dbReference type="InterPro" id="IPR007484">
    <property type="entry name" value="Peptidase_M28"/>
</dbReference>
<feature type="region of interest" description="Disordered" evidence="42">
    <location>
        <begin position="1415"/>
        <end position="1445"/>
    </location>
</feature>
<evidence type="ECO:0000259" key="45">
    <source>
        <dbReference type="PROSITE" id="PS50011"/>
    </source>
</evidence>
<keyword evidence="27" id="KW-0965">Cell junction</keyword>
<evidence type="ECO:0000256" key="33">
    <source>
        <dbReference type="ARBA" id="ARBA00047899"/>
    </source>
</evidence>
<feature type="compositionally biased region" description="Pro residues" evidence="42">
    <location>
        <begin position="1516"/>
        <end position="1527"/>
    </location>
</feature>
<evidence type="ECO:0000259" key="44">
    <source>
        <dbReference type="PROSITE" id="PS50002"/>
    </source>
</evidence>
<evidence type="ECO:0000256" key="42">
    <source>
        <dbReference type="SAM" id="MobiDB-lite"/>
    </source>
</evidence>
<feature type="domain" description="SH3" evidence="44">
    <location>
        <begin position="1168"/>
        <end position="1228"/>
    </location>
</feature>
<dbReference type="GO" id="GO:0004715">
    <property type="term" value="F:non-membrane spanning protein tyrosine kinase activity"/>
    <property type="evidence" value="ECO:0007669"/>
    <property type="project" value="UniProtKB-EC"/>
</dbReference>
<evidence type="ECO:0000256" key="9">
    <source>
        <dbReference type="ARBA" id="ARBA00004600"/>
    </source>
</evidence>
<evidence type="ECO:0000256" key="26">
    <source>
        <dbReference type="ARBA" id="ARBA00022843"/>
    </source>
</evidence>
<dbReference type="Pfam" id="PF07714">
    <property type="entry name" value="PK_Tyr_Ser-Thr"/>
    <property type="match status" value="1"/>
</dbReference>
<dbReference type="InterPro" id="IPR015116">
    <property type="entry name" value="Cdc42-bd-like"/>
</dbReference>
<dbReference type="GO" id="GO:0030136">
    <property type="term" value="C:clathrin-coated vesicle"/>
    <property type="evidence" value="ECO:0007669"/>
    <property type="project" value="UniProtKB-SubCell"/>
</dbReference>
<dbReference type="CDD" id="cd09848">
    <property type="entry name" value="M28_TfR"/>
    <property type="match status" value="1"/>
</dbReference>
<evidence type="ECO:0000256" key="25">
    <source>
        <dbReference type="ARBA" id="ARBA00022842"/>
    </source>
</evidence>
<evidence type="ECO:0000256" key="8">
    <source>
        <dbReference type="ARBA" id="ARBA00004536"/>
    </source>
</evidence>
<dbReference type="InterPro" id="IPR001452">
    <property type="entry name" value="SH3_domain"/>
</dbReference>
<dbReference type="GO" id="GO:0030659">
    <property type="term" value="C:cytoplasmic vesicle membrane"/>
    <property type="evidence" value="ECO:0007669"/>
    <property type="project" value="UniProtKB-SubCell"/>
</dbReference>
<evidence type="ECO:0000256" key="28">
    <source>
        <dbReference type="ARBA" id="ARBA00023136"/>
    </source>
</evidence>
<feature type="compositionally biased region" description="Low complexity" evidence="42">
    <location>
        <begin position="1598"/>
        <end position="1626"/>
    </location>
</feature>
<dbReference type="Pfam" id="PF09027">
    <property type="entry name" value="GTPase_binding"/>
    <property type="match status" value="1"/>
</dbReference>
<keyword evidence="47" id="KW-1185">Reference proteome</keyword>
<keyword evidence="16" id="KW-0723">Serine/threonine-protein kinase</keyword>
<name>A0AAV6T3Z5_SOLSE</name>
<feature type="binding site" evidence="39 41">
    <location>
        <position position="939"/>
    </location>
    <ligand>
        <name>ATP</name>
        <dbReference type="ChEBI" id="CHEBI:30616"/>
    </ligand>
</feature>
<dbReference type="CDD" id="cd00174">
    <property type="entry name" value="SH3"/>
    <property type="match status" value="1"/>
</dbReference>
<evidence type="ECO:0000256" key="17">
    <source>
        <dbReference type="ARBA" id="ARBA00022553"/>
    </source>
</evidence>
<evidence type="ECO:0000313" key="46">
    <source>
        <dbReference type="EMBL" id="KAG7524146.1"/>
    </source>
</evidence>
<dbReference type="GO" id="GO:0005768">
    <property type="term" value="C:endosome"/>
    <property type="evidence" value="ECO:0007669"/>
    <property type="project" value="UniProtKB-SubCell"/>
</dbReference>
<feature type="region of interest" description="Disordered" evidence="42">
    <location>
        <begin position="1490"/>
        <end position="1627"/>
    </location>
</feature>
<dbReference type="GO" id="GO:0005829">
    <property type="term" value="C:cytosol"/>
    <property type="evidence" value="ECO:0007669"/>
    <property type="project" value="UniProtKB-SubCell"/>
</dbReference>
<keyword evidence="18" id="KW-0254">Endocytosis</keyword>
<dbReference type="Pfam" id="PF22931">
    <property type="entry name" value="SAM_TNK"/>
    <property type="match status" value="1"/>
</dbReference>
<evidence type="ECO:0000256" key="6">
    <source>
        <dbReference type="ARBA" id="ARBA00004401"/>
    </source>
</evidence>
<feature type="compositionally biased region" description="Low complexity" evidence="42">
    <location>
        <begin position="1369"/>
        <end position="1378"/>
    </location>
</feature>
<protein>
    <recommendedName>
        <fullName evidence="36">Activated CDC42 kinase 1</fullName>
        <ecNumber evidence="10">2.7.10.2</ecNumber>
        <ecNumber evidence="11">2.7.11.1</ecNumber>
    </recommendedName>
    <alternativeName>
        <fullName evidence="37">Tyrosine kinase non-receptor protein 2</fullName>
    </alternativeName>
</protein>
<keyword evidence="30" id="KW-0168">Coated pit</keyword>
<evidence type="ECO:0000256" key="15">
    <source>
        <dbReference type="ARBA" id="ARBA00022490"/>
    </source>
</evidence>
<dbReference type="Proteomes" id="UP000693946">
    <property type="component" value="Linkage Group LG1"/>
</dbReference>
<dbReference type="EC" id="2.7.10.2" evidence="10"/>
<sequence>MAPFGGRDHIRKQSIISSSSSSSNSSRAELKPAQRKSHRSCSRNMDRVRTAFNNLINSERYSRFSLQPAADRVRHVEVKLSDEDDATGDVPEVEAQPGSSLASLGPEPLRHSRRNLCYLVLGTLLVFVIGYLVGYVSHRKLEPVKPELNEAVEAQTENQPPETAVPKFAPPTDLPLQWSEIIKKLAQRLTSQAFDKTLRDFDLPRRSTGSVEDESLAIRVHDEFMNLDMDPWTDFHYVQLQKPDSNRPNHVIFGSNDFKPTGYLAYSATGRVQGKLVYGNYGRGQDLDAVQKKDVELKDSVLLLRKGKITFAEQVANAAAKGASAVLIYPDSQDYKYEGNTALFGHVHLGSGDPYTPGFPSFNHTQFPPTQSSGLPTIPAQTITSNMANTLLQQIGGPEPDASSGFSGGFRSLSYRLGGSENVTVEVNNALVNTKLRNVFGVVKGFTDPDRYIVLGAQRDAWGKGYTRANVGTSVLLELAKAFSEMVSKDQFRPKRSIVFASWSGGEYGNVGATEWLEGYMSSIGKSVFTYISLDGLVMGRGSFMASASPLLHSLIESTMKEVKSPLGSGTVYDMVGQSNWEANVMKPMSMNDPAYPFIAFSGIPSLSFHFISPNTESYTYYDTNLDNMDHLDYQTNHRTSEMTAAAAQFAGVMAAQLVHDHLLSLDVSRYGDEIDKAVKLIYNHIKQLQRSGQLKDLNLSWLIQARGSFYRAAESIGRSVANSDLENPKSCRLINDKLMTVEHFLLSPYVSPTQTPFRHILLGRGSHTLASIAKITDMDQLRVQLALATWILQGCSYAMLQQYFLRIRDELNVTRLSHFDYVKNEDLEKIGMGRPGQRRLWEAVKRRRALYKRKSWMSKVFPVKRSDADPQQSLPQTAAVAASSGQGAASSESAASLTCLIREAELQLFERLGDGTFGVVRRGEWTGPNGRVLSVAVKCLKAGVLDSEGLDDFIREVNAMHSLNHQNLIRLHGVVLTQPMKMVAELAPLGSLLDRLRKRQGHILISSLCNYAVQVACGMAYLEQKRFLHRDLAARNVLLSTNDTVKIGDFGLMRALPVHTDLYIMEEGHKIPFPWCAPESLKSRTFSHASDTWMFGVTLWEMFTHGQEPWLGLNGSQILHKVDVEAERLCKPEDCPQDVYNVMLQCWSPKPDDRPTFIALRDFLLETMPTDMRALQDFEEDDKLPIKMNDVITIVEGRAEHYWWRGQNRRTLRVGQFPRHVVTAVAGLSAQDISRPLKHSFIHTGHGDTDPHRSWGFADRIDSLYLGNPMDPPDVLGMEAGNARPTKLPNRAKKQPPPRPPQPAVLLKKPFYDSVMDDYDDVEDTTAASSSSGLKRLGVSLGLKLRPWEGPGVRSARSEVSLIDFTDDSFSSTTPSPLTETQQPDEDTLKDTPSILDWPLPQPAYDEVAVDLDDQSEDQEVKSINRGLSEETAATPGVPLTGRNESQSADLFQELQREVMVKLQVPMATGRSLPSSPLPIALAPVSPHRQIYLPPPSPSPSSTSTSNSFFQERPVLPPRSPAPPLRPSKHNLSARATQPHARSSSISLGDEENTPPQIPPRDHAFSQPGSRSSSPLPLVVPPPSSSPVVLPPPPLSVSPRRASGLLGPLLTSSSPPSRLAPPGSSYCSGSLLEPLSLREGRGVTSLIDSSQSSAPAPLPERPAFLERYGAANMAAVKPIMQQQQQPGGAKPNSSYNNNNGRTATVPSMQQEHSITQVQGAVHGVTLEECKHALQTHNWKIPQAINHLKVEQLFRLGLRSRIECEELLQRCHWNLEQSSTVMLDTYGPHQNRK</sequence>
<organism evidence="46 47">
    <name type="scientific">Solea senegalensis</name>
    <name type="common">Senegalese sole</name>
    <dbReference type="NCBI Taxonomy" id="28829"/>
    <lineage>
        <taxon>Eukaryota</taxon>
        <taxon>Metazoa</taxon>
        <taxon>Chordata</taxon>
        <taxon>Craniata</taxon>
        <taxon>Vertebrata</taxon>
        <taxon>Euteleostomi</taxon>
        <taxon>Actinopterygii</taxon>
        <taxon>Neopterygii</taxon>
        <taxon>Teleostei</taxon>
        <taxon>Neoteleostei</taxon>
        <taxon>Acanthomorphata</taxon>
        <taxon>Carangaria</taxon>
        <taxon>Pleuronectiformes</taxon>
        <taxon>Pleuronectoidei</taxon>
        <taxon>Soleidae</taxon>
        <taxon>Solea</taxon>
    </lineage>
</organism>
<feature type="compositionally biased region" description="Polar residues" evidence="42">
    <location>
        <begin position="1531"/>
        <end position="1548"/>
    </location>
</feature>
<keyword evidence="23 46" id="KW-0418">Kinase</keyword>
<dbReference type="FunFam" id="1.10.510.10:FF:000080">
    <property type="entry name" value="Putative activated CDC42 kinase 1"/>
    <property type="match status" value="1"/>
</dbReference>
<dbReference type="PROSITE" id="PS00107">
    <property type="entry name" value="PROTEIN_KINASE_ATP"/>
    <property type="match status" value="1"/>
</dbReference>
<evidence type="ECO:0000256" key="16">
    <source>
        <dbReference type="ARBA" id="ARBA00022527"/>
    </source>
</evidence>
<dbReference type="GO" id="GO:0004712">
    <property type="term" value="F:protein serine/threonine/tyrosine kinase activity"/>
    <property type="evidence" value="ECO:0007669"/>
    <property type="project" value="InterPro"/>
</dbReference>
<dbReference type="Pfam" id="PF14604">
    <property type="entry name" value="SH3_9"/>
    <property type="match status" value="1"/>
</dbReference>
<evidence type="ECO:0000256" key="19">
    <source>
        <dbReference type="ARBA" id="ARBA00022679"/>
    </source>
</evidence>
<keyword evidence="20" id="KW-0479">Metal-binding</keyword>
<dbReference type="Pfam" id="PF04389">
    <property type="entry name" value="Peptidase_M28"/>
    <property type="match status" value="1"/>
</dbReference>
<dbReference type="CDD" id="cd05040">
    <property type="entry name" value="PTKc_Ack_like"/>
    <property type="match status" value="1"/>
</dbReference>
<keyword evidence="28 43" id="KW-0472">Membrane</keyword>
<feature type="transmembrane region" description="Helical" evidence="43">
    <location>
        <begin position="116"/>
        <end position="136"/>
    </location>
</feature>
<dbReference type="EMBL" id="JAGKHQ010000001">
    <property type="protein sequence ID" value="KAG7524146.1"/>
    <property type="molecule type" value="Genomic_DNA"/>
</dbReference>
<dbReference type="CDD" id="cd14328">
    <property type="entry name" value="UBA_TNK1"/>
    <property type="match status" value="1"/>
</dbReference>
<comment type="similarity">
    <text evidence="35">Belongs to the protein kinase superfamily. Tyr protein kinase family.</text>
</comment>
<proteinExistence type="inferred from homology"/>
<dbReference type="InterPro" id="IPR030220">
    <property type="entry name" value="Ack1_UBA_dom"/>
</dbReference>
<dbReference type="InterPro" id="IPR001245">
    <property type="entry name" value="Ser-Thr/Tyr_kinase_cat_dom"/>
</dbReference>
<evidence type="ECO:0000256" key="31">
    <source>
        <dbReference type="ARBA" id="ARBA00023242"/>
    </source>
</evidence>
<keyword evidence="22" id="KW-0967">Endosome</keyword>
<dbReference type="InterPro" id="IPR039373">
    <property type="entry name" value="Peptidase_M28B"/>
</dbReference>
<keyword evidence="19" id="KW-0808">Transferase</keyword>
<evidence type="ECO:0000256" key="7">
    <source>
        <dbReference type="ARBA" id="ARBA00004514"/>
    </source>
</evidence>
<keyword evidence="43" id="KW-0812">Transmembrane</keyword>
<dbReference type="PROSITE" id="PS00109">
    <property type="entry name" value="PROTEIN_KINASE_TYR"/>
    <property type="match status" value="1"/>
</dbReference>
<keyword evidence="25" id="KW-0460">Magnesium</keyword>
<dbReference type="PANTHER" id="PTHR10404">
    <property type="entry name" value="N-ACETYLATED-ALPHA-LINKED ACIDIC DIPEPTIDASE"/>
    <property type="match status" value="1"/>
</dbReference>
<evidence type="ECO:0000256" key="24">
    <source>
        <dbReference type="ARBA" id="ARBA00022840"/>
    </source>
</evidence>
<feature type="domain" description="Protein kinase" evidence="45">
    <location>
        <begin position="907"/>
        <end position="1165"/>
    </location>
</feature>
<dbReference type="PROSITE" id="PS50011">
    <property type="entry name" value="PROTEIN_KINASE_DOM"/>
    <property type="match status" value="1"/>
</dbReference>
<evidence type="ECO:0000256" key="43">
    <source>
        <dbReference type="SAM" id="Phobius"/>
    </source>
</evidence>
<evidence type="ECO:0000256" key="21">
    <source>
        <dbReference type="ARBA" id="ARBA00022741"/>
    </source>
</evidence>
<evidence type="ECO:0000256" key="37">
    <source>
        <dbReference type="ARBA" id="ARBA00077194"/>
    </source>
</evidence>
<comment type="cofactor">
    <cofactor evidence="1">
        <name>Mg(2+)</name>
        <dbReference type="ChEBI" id="CHEBI:18420"/>
    </cofactor>
</comment>
<keyword evidence="17" id="KW-0597">Phosphoprotein</keyword>
<dbReference type="PROSITE" id="PS50002">
    <property type="entry name" value="SH3"/>
    <property type="match status" value="1"/>
</dbReference>
<keyword evidence="13" id="KW-1003">Cell membrane</keyword>
<dbReference type="CDD" id="cd09539">
    <property type="entry name" value="SAM_TNK-like"/>
    <property type="match status" value="1"/>
</dbReference>
<gene>
    <name evidence="46" type="ORF">JOB18_008275</name>
</gene>
<feature type="region of interest" description="Disordered" evidence="42">
    <location>
        <begin position="81"/>
        <end position="106"/>
    </location>
</feature>
<keyword evidence="12 40" id="KW-0728">SH3 domain</keyword>
<dbReference type="GO" id="GO:0046872">
    <property type="term" value="F:metal ion binding"/>
    <property type="evidence" value="ECO:0007669"/>
    <property type="project" value="UniProtKB-KW"/>
</dbReference>
<keyword evidence="31" id="KW-0539">Nucleus</keyword>
<dbReference type="GO" id="GO:0006897">
    <property type="term" value="P:endocytosis"/>
    <property type="evidence" value="ECO:0007669"/>
    <property type="project" value="UniProtKB-KW"/>
</dbReference>
<evidence type="ECO:0000256" key="41">
    <source>
        <dbReference type="PROSITE-ProRule" id="PRU10141"/>
    </source>
</evidence>
<feature type="compositionally biased region" description="Low complexity" evidence="42">
    <location>
        <begin position="14"/>
        <end position="26"/>
    </location>
</feature>
<evidence type="ECO:0000256" key="3">
    <source>
        <dbReference type="ARBA" id="ARBA00004132"/>
    </source>
</evidence>
<evidence type="ECO:0000256" key="12">
    <source>
        <dbReference type="ARBA" id="ARBA00022443"/>
    </source>
</evidence>
<evidence type="ECO:0000256" key="1">
    <source>
        <dbReference type="ARBA" id="ARBA00001946"/>
    </source>
</evidence>
<feature type="active site" description="Proton acceptor" evidence="38">
    <location>
        <position position="1032"/>
    </location>
</feature>
<dbReference type="InterPro" id="IPR017441">
    <property type="entry name" value="Protein_kinase_ATP_BS"/>
</dbReference>
<feature type="region of interest" description="Disordered" evidence="42">
    <location>
        <begin position="1273"/>
        <end position="1307"/>
    </location>
</feature>
<accession>A0AAV6T3Z5</accession>
<comment type="subcellular location">
    <subcellularLocation>
        <location evidence="8">Cell junction</location>
        <location evidence="8">Adherens junction</location>
    </subcellularLocation>
    <subcellularLocation>
        <location evidence="6">Cell membrane</location>
        <topology evidence="6">Single-pass type II membrane protein</topology>
    </subcellularLocation>
    <subcellularLocation>
        <location evidence="7">Cytoplasm</location>
        <location evidence="7">Cytosol</location>
    </subcellularLocation>
    <subcellularLocation>
        <location evidence="5">Cytoplasmic vesicle membrane</location>
        <topology evidence="5">Peripheral membrane protein</topology>
        <orientation evidence="5">Cytoplasmic side</orientation>
    </subcellularLocation>
    <subcellularLocation>
        <location evidence="3">Cytoplasmic vesicle</location>
        <location evidence="3">Clathrin-coated vesicle</location>
    </subcellularLocation>
    <subcellularLocation>
        <location evidence="4">Endosome</location>
    </subcellularLocation>
    <subcellularLocation>
        <location evidence="9">Membrane</location>
        <location evidence="9">Clathrin-coated pit</location>
    </subcellularLocation>
    <subcellularLocation>
        <location evidence="2">Nucleus</location>
    </subcellularLocation>
</comment>
<dbReference type="FunFam" id="4.10.680.10:FF:000001">
    <property type="entry name" value="activated CDC42 kinase 1 isoform X1"/>
    <property type="match status" value="1"/>
</dbReference>
<dbReference type="InterPro" id="IPR049587">
    <property type="entry name" value="TNK-like_SAM"/>
</dbReference>
<dbReference type="InterPro" id="IPR000719">
    <property type="entry name" value="Prot_kinase_dom"/>
</dbReference>
<keyword evidence="24 39" id="KW-0067">ATP-binding</keyword>
<evidence type="ECO:0000256" key="2">
    <source>
        <dbReference type="ARBA" id="ARBA00004123"/>
    </source>
</evidence>
<keyword evidence="32" id="KW-0968">Cytoplasmic vesicle</keyword>
<dbReference type="InterPro" id="IPR008266">
    <property type="entry name" value="Tyr_kinase_AS"/>
</dbReference>
<feature type="region of interest" description="Disordered" evidence="42">
    <location>
        <begin position="1368"/>
        <end position="1396"/>
    </location>
</feature>
<evidence type="ECO:0000256" key="11">
    <source>
        <dbReference type="ARBA" id="ARBA00012513"/>
    </source>
</evidence>
<evidence type="ECO:0000313" key="47">
    <source>
        <dbReference type="Proteomes" id="UP000693946"/>
    </source>
</evidence>
<evidence type="ECO:0000256" key="5">
    <source>
        <dbReference type="ARBA" id="ARBA00004180"/>
    </source>
</evidence>
<evidence type="ECO:0000256" key="39">
    <source>
        <dbReference type="PIRSR" id="PIRSR630220-2"/>
    </source>
</evidence>
<dbReference type="GO" id="GO:0009897">
    <property type="term" value="C:external side of plasma membrane"/>
    <property type="evidence" value="ECO:0007669"/>
    <property type="project" value="TreeGrafter"/>
</dbReference>
<dbReference type="InterPro" id="IPR020635">
    <property type="entry name" value="Tyr_kinase_cat_dom"/>
</dbReference>
<feature type="region of interest" description="Disordered" evidence="42">
    <location>
        <begin position="1"/>
        <end position="44"/>
    </location>
</feature>
<comment type="catalytic activity">
    <reaction evidence="33">
        <text>L-threonyl-[protein] + ATP = O-phospho-L-threonyl-[protein] + ADP + H(+)</text>
        <dbReference type="Rhea" id="RHEA:46608"/>
        <dbReference type="Rhea" id="RHEA-COMP:11060"/>
        <dbReference type="Rhea" id="RHEA-COMP:11605"/>
        <dbReference type="ChEBI" id="CHEBI:15378"/>
        <dbReference type="ChEBI" id="CHEBI:30013"/>
        <dbReference type="ChEBI" id="CHEBI:30616"/>
        <dbReference type="ChEBI" id="CHEBI:61977"/>
        <dbReference type="ChEBI" id="CHEBI:456216"/>
        <dbReference type="EC" id="2.7.11.1"/>
    </reaction>
</comment>
<keyword evidence="43" id="KW-1133">Transmembrane helix</keyword>
<comment type="catalytic activity">
    <reaction evidence="34">
        <text>L-seryl-[protein] + ATP = O-phospho-L-seryl-[protein] + ADP + H(+)</text>
        <dbReference type="Rhea" id="RHEA:17989"/>
        <dbReference type="Rhea" id="RHEA-COMP:9863"/>
        <dbReference type="Rhea" id="RHEA-COMP:11604"/>
        <dbReference type="ChEBI" id="CHEBI:15378"/>
        <dbReference type="ChEBI" id="CHEBI:29999"/>
        <dbReference type="ChEBI" id="CHEBI:30616"/>
        <dbReference type="ChEBI" id="CHEBI:83421"/>
        <dbReference type="ChEBI" id="CHEBI:456216"/>
        <dbReference type="EC" id="2.7.11.1"/>
    </reaction>
</comment>
<evidence type="ECO:0000256" key="35">
    <source>
        <dbReference type="ARBA" id="ARBA00060742"/>
    </source>
</evidence>
<dbReference type="GO" id="GO:0007165">
    <property type="term" value="P:signal transduction"/>
    <property type="evidence" value="ECO:0007669"/>
    <property type="project" value="InterPro"/>
</dbReference>
<keyword evidence="26" id="KW-0832">Ubl conjugation</keyword>
<dbReference type="FunFam" id="3.40.630.10:FF:000065">
    <property type="entry name" value="Transferrin receptor 1b"/>
    <property type="match status" value="1"/>
</dbReference>
<dbReference type="GO" id="GO:0005912">
    <property type="term" value="C:adherens junction"/>
    <property type="evidence" value="ECO:0007669"/>
    <property type="project" value="UniProtKB-SubCell"/>
</dbReference>
<dbReference type="GO" id="GO:0006879">
    <property type="term" value="P:intracellular iron ion homeostasis"/>
    <property type="evidence" value="ECO:0007669"/>
    <property type="project" value="TreeGrafter"/>
</dbReference>
<feature type="compositionally biased region" description="Pro residues" evidence="42">
    <location>
        <begin position="1579"/>
        <end position="1597"/>
    </location>
</feature>
<evidence type="ECO:0000256" key="22">
    <source>
        <dbReference type="ARBA" id="ARBA00022753"/>
    </source>
</evidence>
<evidence type="ECO:0000256" key="38">
    <source>
        <dbReference type="PIRSR" id="PIRSR630220-1"/>
    </source>
</evidence>
<feature type="binding site" evidence="39">
    <location>
        <begin position="913"/>
        <end position="921"/>
    </location>
    <ligand>
        <name>ATP</name>
        <dbReference type="ChEBI" id="CHEBI:30616"/>
    </ligand>
</feature>
<evidence type="ECO:0000256" key="34">
    <source>
        <dbReference type="ARBA" id="ARBA00048679"/>
    </source>
</evidence>
<dbReference type="GO" id="GO:0005905">
    <property type="term" value="C:clathrin-coated pit"/>
    <property type="evidence" value="ECO:0007669"/>
    <property type="project" value="UniProtKB-SubCell"/>
</dbReference>
<dbReference type="GO" id="GO:0005524">
    <property type="term" value="F:ATP binding"/>
    <property type="evidence" value="ECO:0007669"/>
    <property type="project" value="UniProtKB-UniRule"/>
</dbReference>
<evidence type="ECO:0000256" key="20">
    <source>
        <dbReference type="ARBA" id="ARBA00022723"/>
    </source>
</evidence>
<evidence type="ECO:0000256" key="36">
    <source>
        <dbReference type="ARBA" id="ARBA00072244"/>
    </source>
</evidence>
<dbReference type="Pfam" id="PF02225">
    <property type="entry name" value="PA"/>
    <property type="match status" value="1"/>
</dbReference>
<evidence type="ECO:0000256" key="10">
    <source>
        <dbReference type="ARBA" id="ARBA00011903"/>
    </source>
</evidence>
<dbReference type="SMART" id="SM00326">
    <property type="entry name" value="SH3"/>
    <property type="match status" value="1"/>
</dbReference>
<dbReference type="CDD" id="cd14274">
    <property type="entry name" value="UBA_ACK1"/>
    <property type="match status" value="1"/>
</dbReference>
<evidence type="ECO:0000256" key="23">
    <source>
        <dbReference type="ARBA" id="ARBA00022777"/>
    </source>
</evidence>
<dbReference type="FunFam" id="3.30.200.20:FF:000107">
    <property type="entry name" value="Putative activated CDC42 kinase 1"/>
    <property type="match status" value="1"/>
</dbReference>
<keyword evidence="21 39" id="KW-0547">Nucleotide-binding</keyword>
<evidence type="ECO:0000256" key="40">
    <source>
        <dbReference type="PROSITE-ProRule" id="PRU00192"/>
    </source>
</evidence>
<evidence type="ECO:0000256" key="29">
    <source>
        <dbReference type="ARBA" id="ARBA00023137"/>
    </source>
</evidence>
<reference evidence="46 47" key="1">
    <citation type="journal article" date="2021" name="Sci. Rep.">
        <title>Chromosome anchoring in Senegalese sole (Solea senegalensis) reveals sex-associated markers and genome rearrangements in flatfish.</title>
        <authorList>
            <person name="Guerrero-Cozar I."/>
            <person name="Gomez-Garrido J."/>
            <person name="Berbel C."/>
            <person name="Martinez-Blanch J.F."/>
            <person name="Alioto T."/>
            <person name="Claros M.G."/>
            <person name="Gagnaire P.A."/>
            <person name="Manchado M."/>
        </authorList>
    </citation>
    <scope>NUCLEOTIDE SEQUENCE [LARGE SCALE GENOMIC DNA]</scope>
    <source>
        <strain evidence="46">Sse05_10M</strain>
    </source>
</reference>
<keyword evidence="29" id="KW-0829">Tyrosine-protein kinase</keyword>
<evidence type="ECO:0000256" key="27">
    <source>
        <dbReference type="ARBA" id="ARBA00022949"/>
    </source>
</evidence>
<dbReference type="GO" id="GO:0004674">
    <property type="term" value="F:protein serine/threonine kinase activity"/>
    <property type="evidence" value="ECO:0007669"/>
    <property type="project" value="UniProtKB-KW"/>
</dbReference>
<keyword evidence="14" id="KW-0488">Methylation</keyword>
<evidence type="ECO:0000256" key="13">
    <source>
        <dbReference type="ARBA" id="ARBA00022475"/>
    </source>
</evidence>